<keyword evidence="3 8" id="KW-0349">Heme</keyword>
<dbReference type="Pfam" id="PF00034">
    <property type="entry name" value="Cytochrom_C"/>
    <property type="match status" value="2"/>
</dbReference>
<evidence type="ECO:0000313" key="12">
    <source>
        <dbReference type="Proteomes" id="UP001253595"/>
    </source>
</evidence>
<dbReference type="PROSITE" id="PS51007">
    <property type="entry name" value="CYTC"/>
    <property type="match status" value="2"/>
</dbReference>
<evidence type="ECO:0000256" key="1">
    <source>
        <dbReference type="ARBA" id="ARBA00004418"/>
    </source>
</evidence>
<comment type="caution">
    <text evidence="11">The sequence shown here is derived from an EMBL/GenBank/DDBJ whole genome shotgun (WGS) entry which is preliminary data.</text>
</comment>
<dbReference type="RefSeq" id="WP_310068736.1">
    <property type="nucleotide sequence ID" value="NZ_JAVDVX010000001.1"/>
</dbReference>
<dbReference type="PIRSF" id="PIRSF000005">
    <property type="entry name" value="Cytochrome_c4"/>
    <property type="match status" value="1"/>
</dbReference>
<dbReference type="EMBL" id="JAVDVX010000001">
    <property type="protein sequence ID" value="MDR7088732.1"/>
    <property type="molecule type" value="Genomic_DNA"/>
</dbReference>
<keyword evidence="7 8" id="KW-0408">Iron</keyword>
<name>A0ABU1UUC0_9GAMM</name>
<evidence type="ECO:0000259" key="10">
    <source>
        <dbReference type="PROSITE" id="PS51007"/>
    </source>
</evidence>
<evidence type="ECO:0000256" key="5">
    <source>
        <dbReference type="ARBA" id="ARBA00022764"/>
    </source>
</evidence>
<dbReference type="Gene3D" id="1.10.760.10">
    <property type="entry name" value="Cytochrome c-like domain"/>
    <property type="match status" value="2"/>
</dbReference>
<protein>
    <submittedName>
        <fullName evidence="11">Cytochrome c553</fullName>
    </submittedName>
</protein>
<organism evidence="11 12">
    <name type="scientific">Cellvibrio fibrivorans</name>
    <dbReference type="NCBI Taxonomy" id="126350"/>
    <lineage>
        <taxon>Bacteria</taxon>
        <taxon>Pseudomonadati</taxon>
        <taxon>Pseudomonadota</taxon>
        <taxon>Gammaproteobacteria</taxon>
        <taxon>Cellvibrionales</taxon>
        <taxon>Cellvibrionaceae</taxon>
        <taxon>Cellvibrio</taxon>
    </lineage>
</organism>
<gene>
    <name evidence="11" type="ORF">J2X05_000735</name>
</gene>
<evidence type="ECO:0000256" key="6">
    <source>
        <dbReference type="ARBA" id="ARBA00022982"/>
    </source>
</evidence>
<dbReference type="InterPro" id="IPR036909">
    <property type="entry name" value="Cyt_c-like_dom_sf"/>
</dbReference>
<feature type="chain" id="PRO_5047060741" evidence="9">
    <location>
        <begin position="24"/>
        <end position="227"/>
    </location>
</feature>
<feature type="domain" description="Cytochrome c" evidence="10">
    <location>
        <begin position="25"/>
        <end position="115"/>
    </location>
</feature>
<evidence type="ECO:0000256" key="8">
    <source>
        <dbReference type="PROSITE-ProRule" id="PRU00433"/>
    </source>
</evidence>
<accession>A0ABU1UUC0</accession>
<keyword evidence="5" id="KW-0574">Periplasm</keyword>
<keyword evidence="6" id="KW-0249">Electron transport</keyword>
<evidence type="ECO:0000256" key="9">
    <source>
        <dbReference type="SAM" id="SignalP"/>
    </source>
</evidence>
<keyword evidence="4 8" id="KW-0479">Metal-binding</keyword>
<evidence type="ECO:0000256" key="4">
    <source>
        <dbReference type="ARBA" id="ARBA00022723"/>
    </source>
</evidence>
<feature type="domain" description="Cytochrome c" evidence="10">
    <location>
        <begin position="135"/>
        <end position="227"/>
    </location>
</feature>
<evidence type="ECO:0000256" key="7">
    <source>
        <dbReference type="ARBA" id="ARBA00023004"/>
    </source>
</evidence>
<evidence type="ECO:0000256" key="2">
    <source>
        <dbReference type="ARBA" id="ARBA00022448"/>
    </source>
</evidence>
<keyword evidence="12" id="KW-1185">Reference proteome</keyword>
<dbReference type="InterPro" id="IPR024167">
    <property type="entry name" value="Cytochrome_c4-like"/>
</dbReference>
<keyword evidence="9" id="KW-0732">Signal</keyword>
<sequence length="227" mass="23709">MKHIVRNALLSLGLVAVAQGAMAAGDAAAGATKAAVCGACHGADGNSLLGTFPKLAGLGERYLLKQLTDIQAWDLEKDAAKKATTGREVPEMTGQLVNMSKQDLADIAAHFASQTTQLSGSKKIEVQVNSGIKVDGLELGERIYRAGNPTTGVPACTGCHAPDGKGNIPAGFPRLSGQHPEYIEKQLRAFRAGDRTNDGDQMIMRSVADKLSDAEIIALANFIAGLN</sequence>
<evidence type="ECO:0000313" key="11">
    <source>
        <dbReference type="EMBL" id="MDR7088732.1"/>
    </source>
</evidence>
<evidence type="ECO:0000256" key="3">
    <source>
        <dbReference type="ARBA" id="ARBA00022617"/>
    </source>
</evidence>
<dbReference type="InterPro" id="IPR009056">
    <property type="entry name" value="Cyt_c-like_dom"/>
</dbReference>
<keyword evidence="2" id="KW-0813">Transport</keyword>
<proteinExistence type="predicted"/>
<dbReference type="PANTHER" id="PTHR33751">
    <property type="entry name" value="CBB3-TYPE CYTOCHROME C OXIDASE SUBUNIT FIXP"/>
    <property type="match status" value="1"/>
</dbReference>
<dbReference type="Proteomes" id="UP001253595">
    <property type="component" value="Unassembled WGS sequence"/>
</dbReference>
<dbReference type="PANTHER" id="PTHR33751:SF9">
    <property type="entry name" value="CYTOCHROME C4"/>
    <property type="match status" value="1"/>
</dbReference>
<comment type="subcellular location">
    <subcellularLocation>
        <location evidence="1">Periplasm</location>
    </subcellularLocation>
</comment>
<dbReference type="SUPFAM" id="SSF46626">
    <property type="entry name" value="Cytochrome c"/>
    <property type="match status" value="2"/>
</dbReference>
<reference evidence="11 12" key="1">
    <citation type="submission" date="2023-07" db="EMBL/GenBank/DDBJ databases">
        <title>Sorghum-associated microbial communities from plants grown in Nebraska, USA.</title>
        <authorList>
            <person name="Schachtman D."/>
        </authorList>
    </citation>
    <scope>NUCLEOTIDE SEQUENCE [LARGE SCALE GENOMIC DNA]</scope>
    <source>
        <strain evidence="11 12">BE190</strain>
    </source>
</reference>
<feature type="signal peptide" evidence="9">
    <location>
        <begin position="1"/>
        <end position="23"/>
    </location>
</feature>
<dbReference type="InterPro" id="IPR050597">
    <property type="entry name" value="Cytochrome_c_Oxidase_Subunit"/>
</dbReference>